<name>A0A4U5PHX8_STECR</name>
<reference evidence="2 3" key="1">
    <citation type="journal article" date="2015" name="Genome Biol.">
        <title>Comparative genomics of Steinernema reveals deeply conserved gene regulatory networks.</title>
        <authorList>
            <person name="Dillman A.R."/>
            <person name="Macchietto M."/>
            <person name="Porter C.F."/>
            <person name="Rogers A."/>
            <person name="Williams B."/>
            <person name="Antoshechkin I."/>
            <person name="Lee M.M."/>
            <person name="Goodwin Z."/>
            <person name="Lu X."/>
            <person name="Lewis E.E."/>
            <person name="Goodrich-Blair H."/>
            <person name="Stock S.P."/>
            <person name="Adams B.J."/>
            <person name="Sternberg P.W."/>
            <person name="Mortazavi A."/>
        </authorList>
    </citation>
    <scope>NUCLEOTIDE SEQUENCE [LARGE SCALE GENOMIC DNA]</scope>
    <source>
        <strain evidence="2 3">ALL</strain>
    </source>
</reference>
<feature type="region of interest" description="Disordered" evidence="1">
    <location>
        <begin position="61"/>
        <end position="92"/>
    </location>
</feature>
<dbReference type="EMBL" id="AZBU02000002">
    <property type="protein sequence ID" value="TKR96168.1"/>
    <property type="molecule type" value="Genomic_DNA"/>
</dbReference>
<protein>
    <submittedName>
        <fullName evidence="2">Uncharacterized protein</fullName>
    </submittedName>
</protein>
<dbReference type="AlphaFoldDB" id="A0A4U5PHX8"/>
<reference evidence="2 3" key="2">
    <citation type="journal article" date="2019" name="G3 (Bethesda)">
        <title>Hybrid Assembly of the Genome of the Entomopathogenic Nematode Steinernema carpocapsae Identifies the X-Chromosome.</title>
        <authorList>
            <person name="Serra L."/>
            <person name="Macchietto M."/>
            <person name="Macias-Munoz A."/>
            <person name="McGill C.J."/>
            <person name="Rodriguez I.M."/>
            <person name="Rodriguez B."/>
            <person name="Murad R."/>
            <person name="Mortazavi A."/>
        </authorList>
    </citation>
    <scope>NUCLEOTIDE SEQUENCE [LARGE SCALE GENOMIC DNA]</scope>
    <source>
        <strain evidence="2 3">ALL</strain>
    </source>
</reference>
<evidence type="ECO:0000313" key="2">
    <source>
        <dbReference type="EMBL" id="TKR96168.1"/>
    </source>
</evidence>
<organism evidence="2 3">
    <name type="scientific">Steinernema carpocapsae</name>
    <name type="common">Entomopathogenic nematode</name>
    <dbReference type="NCBI Taxonomy" id="34508"/>
    <lineage>
        <taxon>Eukaryota</taxon>
        <taxon>Metazoa</taxon>
        <taxon>Ecdysozoa</taxon>
        <taxon>Nematoda</taxon>
        <taxon>Chromadorea</taxon>
        <taxon>Rhabditida</taxon>
        <taxon>Tylenchina</taxon>
        <taxon>Panagrolaimomorpha</taxon>
        <taxon>Strongyloidoidea</taxon>
        <taxon>Steinernematidae</taxon>
        <taxon>Steinernema</taxon>
    </lineage>
</organism>
<proteinExistence type="predicted"/>
<keyword evidence="3" id="KW-1185">Reference proteome</keyword>
<comment type="caution">
    <text evidence="2">The sequence shown here is derived from an EMBL/GenBank/DDBJ whole genome shotgun (WGS) entry which is preliminary data.</text>
</comment>
<dbReference type="Proteomes" id="UP000298663">
    <property type="component" value="Unassembled WGS sequence"/>
</dbReference>
<gene>
    <name evidence="2" type="ORF">L596_010227</name>
</gene>
<evidence type="ECO:0000313" key="3">
    <source>
        <dbReference type="Proteomes" id="UP000298663"/>
    </source>
</evidence>
<evidence type="ECO:0000256" key="1">
    <source>
        <dbReference type="SAM" id="MobiDB-lite"/>
    </source>
</evidence>
<sequence length="129" mass="14375">MSSRLHCSVLLFSGQRRVPLPLFVARTRRNKQTELRSQPAGKPFCLFVRSLPPALDTFATQEKKRKNEKRHLPAANAFPPPPLRSGAPDPQKFPGGTFALVTYSRLTFAINLSGTGNERSRAESCLKIK</sequence>
<accession>A0A4U5PHX8</accession>